<dbReference type="SUPFAM" id="SSF52540">
    <property type="entry name" value="P-loop containing nucleoside triphosphate hydrolases"/>
    <property type="match status" value="1"/>
</dbReference>
<protein>
    <recommendedName>
        <fullName evidence="4">Sigma-54 factor interaction domain-containing protein</fullName>
    </recommendedName>
</protein>
<feature type="domain" description="Sigma-54 factor interaction" evidence="4">
    <location>
        <begin position="1"/>
        <end position="82"/>
    </location>
</feature>
<dbReference type="InterPro" id="IPR027417">
    <property type="entry name" value="P-loop_NTPase"/>
</dbReference>
<dbReference type="PANTHER" id="PTHR32071">
    <property type="entry name" value="TRANSCRIPTIONAL REGULATORY PROTEIN"/>
    <property type="match status" value="1"/>
</dbReference>
<keyword evidence="6" id="KW-1185">Reference proteome</keyword>
<reference evidence="6" key="1">
    <citation type="journal article" date="2019" name="Microbiol. Resour. Announc.">
        <title>Complete Genome Sequence of Halomonas olivaria, a Moderately Halophilic Bacterium Isolated from Olive Processing Effluents, Obtained by Nanopore Sequencing.</title>
        <authorList>
            <person name="Nagata S."/>
            <person name="Ii K.M."/>
            <person name="Tsukimi T."/>
            <person name="Miura M.C."/>
            <person name="Galipon J."/>
            <person name="Arakawa K."/>
        </authorList>
    </citation>
    <scope>NUCLEOTIDE SEQUENCE [LARGE SCALE GENOMIC DNA]</scope>
    <source>
        <strain evidence="6">TYRC17</strain>
    </source>
</reference>
<dbReference type="PROSITE" id="PS50045">
    <property type="entry name" value="SIGMA54_INTERACT_4"/>
    <property type="match status" value="1"/>
</dbReference>
<gene>
    <name evidence="5" type="ORF">HORIV_18460</name>
</gene>
<dbReference type="Pfam" id="PF00158">
    <property type="entry name" value="Sigma54_activat"/>
    <property type="match status" value="1"/>
</dbReference>
<evidence type="ECO:0000256" key="2">
    <source>
        <dbReference type="ARBA" id="ARBA00022840"/>
    </source>
</evidence>
<dbReference type="PANTHER" id="PTHR32071:SF117">
    <property type="entry name" value="PTS-DEPENDENT DIHYDROXYACETONE KINASE OPERON REGULATORY PROTEIN-RELATED"/>
    <property type="match status" value="1"/>
</dbReference>
<dbReference type="EMBL" id="AP019416">
    <property type="protein sequence ID" value="BBI49425.1"/>
    <property type="molecule type" value="Genomic_DNA"/>
</dbReference>
<organism evidence="5 6">
    <name type="scientific">Vreelandella olivaria</name>
    <dbReference type="NCBI Taxonomy" id="390919"/>
    <lineage>
        <taxon>Bacteria</taxon>
        <taxon>Pseudomonadati</taxon>
        <taxon>Pseudomonadota</taxon>
        <taxon>Gammaproteobacteria</taxon>
        <taxon>Oceanospirillales</taxon>
        <taxon>Halomonadaceae</taxon>
        <taxon>Vreelandella</taxon>
    </lineage>
</organism>
<sequence>MLQDQQFERVGDNRTREVDVRVIAATNRELRDMIEAGHFREDLYFRLNVFPIDSVPLRKRIEDVPLLARHFLQRACLKFNKPGCAFRRPSWRSCSAIPGRAIFVNWRTSLSGKLS</sequence>
<evidence type="ECO:0000256" key="1">
    <source>
        <dbReference type="ARBA" id="ARBA00022741"/>
    </source>
</evidence>
<accession>A0ABN5WSJ6</accession>
<evidence type="ECO:0000313" key="6">
    <source>
        <dbReference type="Proteomes" id="UP000289555"/>
    </source>
</evidence>
<keyword evidence="1" id="KW-0547">Nucleotide-binding</keyword>
<dbReference type="Proteomes" id="UP000289555">
    <property type="component" value="Chromosome"/>
</dbReference>
<evidence type="ECO:0000313" key="5">
    <source>
        <dbReference type="EMBL" id="BBI49425.1"/>
    </source>
</evidence>
<evidence type="ECO:0000256" key="3">
    <source>
        <dbReference type="ARBA" id="ARBA00023125"/>
    </source>
</evidence>
<dbReference type="InterPro" id="IPR002078">
    <property type="entry name" value="Sigma_54_int"/>
</dbReference>
<name>A0ABN5WSJ6_9GAMM</name>
<dbReference type="Gene3D" id="1.10.8.60">
    <property type="match status" value="1"/>
</dbReference>
<dbReference type="Gene3D" id="3.40.50.300">
    <property type="entry name" value="P-loop containing nucleotide triphosphate hydrolases"/>
    <property type="match status" value="1"/>
</dbReference>
<keyword evidence="2" id="KW-0067">ATP-binding</keyword>
<keyword evidence="3" id="KW-0238">DNA-binding</keyword>
<evidence type="ECO:0000259" key="4">
    <source>
        <dbReference type="PROSITE" id="PS50045"/>
    </source>
</evidence>
<proteinExistence type="predicted"/>